<dbReference type="PANTHER" id="PTHR24182">
    <property type="entry name" value="ANKYRIN REPEAT AND SOCS BOX CONTAINING 4"/>
    <property type="match status" value="1"/>
</dbReference>
<dbReference type="InParanoid" id="A2FF33"/>
<name>A2FF33_TRIV3</name>
<evidence type="ECO:0000313" key="2">
    <source>
        <dbReference type="Proteomes" id="UP000001542"/>
    </source>
</evidence>
<dbReference type="AlphaFoldDB" id="A2FF33"/>
<dbReference type="VEuPathDB" id="TrichDB:TVAGG3_0223170"/>
<evidence type="ECO:0000313" key="1">
    <source>
        <dbReference type="EMBL" id="EAX96491.1"/>
    </source>
</evidence>
<protein>
    <submittedName>
        <fullName evidence="1">Uncharacterized protein</fullName>
    </submittedName>
</protein>
<dbReference type="Proteomes" id="UP000001542">
    <property type="component" value="Unassembled WGS sequence"/>
</dbReference>
<reference evidence="1" key="1">
    <citation type="submission" date="2006-10" db="EMBL/GenBank/DDBJ databases">
        <authorList>
            <person name="Amadeo P."/>
            <person name="Zhao Q."/>
            <person name="Wortman J."/>
            <person name="Fraser-Liggett C."/>
            <person name="Carlton J."/>
        </authorList>
    </citation>
    <scope>NUCLEOTIDE SEQUENCE</scope>
    <source>
        <strain evidence="1">G3</strain>
    </source>
</reference>
<proteinExistence type="predicted"/>
<dbReference type="EMBL" id="DS113756">
    <property type="protein sequence ID" value="EAX96491.1"/>
    <property type="molecule type" value="Genomic_DNA"/>
</dbReference>
<organism evidence="1 2">
    <name type="scientific">Trichomonas vaginalis (strain ATCC PRA-98 / G3)</name>
    <dbReference type="NCBI Taxonomy" id="412133"/>
    <lineage>
        <taxon>Eukaryota</taxon>
        <taxon>Metamonada</taxon>
        <taxon>Parabasalia</taxon>
        <taxon>Trichomonadida</taxon>
        <taxon>Trichomonadidae</taxon>
        <taxon>Trichomonas</taxon>
    </lineage>
</organism>
<dbReference type="PANTHER" id="PTHR24182:SF13">
    <property type="entry name" value="LD18443P"/>
    <property type="match status" value="1"/>
</dbReference>
<dbReference type="KEGG" id="tva:4754264"/>
<keyword evidence="2" id="KW-1185">Reference proteome</keyword>
<accession>A2FF33</accession>
<dbReference type="RefSeq" id="XP_001309421.1">
    <property type="nucleotide sequence ID" value="XM_001309420.1"/>
</dbReference>
<reference evidence="1" key="2">
    <citation type="journal article" date="2007" name="Science">
        <title>Draft genome sequence of the sexually transmitted pathogen Trichomonas vaginalis.</title>
        <authorList>
            <person name="Carlton J.M."/>
            <person name="Hirt R.P."/>
            <person name="Silva J.C."/>
            <person name="Delcher A.L."/>
            <person name="Schatz M."/>
            <person name="Zhao Q."/>
            <person name="Wortman J.R."/>
            <person name="Bidwell S.L."/>
            <person name="Alsmark U.C.M."/>
            <person name="Besteiro S."/>
            <person name="Sicheritz-Ponten T."/>
            <person name="Noel C.J."/>
            <person name="Dacks J.B."/>
            <person name="Foster P.G."/>
            <person name="Simillion C."/>
            <person name="Van de Peer Y."/>
            <person name="Miranda-Saavedra D."/>
            <person name="Barton G.J."/>
            <person name="Westrop G.D."/>
            <person name="Mueller S."/>
            <person name="Dessi D."/>
            <person name="Fiori P.L."/>
            <person name="Ren Q."/>
            <person name="Paulsen I."/>
            <person name="Zhang H."/>
            <person name="Bastida-Corcuera F.D."/>
            <person name="Simoes-Barbosa A."/>
            <person name="Brown M.T."/>
            <person name="Hayes R.D."/>
            <person name="Mukherjee M."/>
            <person name="Okumura C.Y."/>
            <person name="Schneider R."/>
            <person name="Smith A.J."/>
            <person name="Vanacova S."/>
            <person name="Villalvazo M."/>
            <person name="Haas B.J."/>
            <person name="Pertea M."/>
            <person name="Feldblyum T.V."/>
            <person name="Utterback T.R."/>
            <person name="Shu C.L."/>
            <person name="Osoegawa K."/>
            <person name="de Jong P.J."/>
            <person name="Hrdy I."/>
            <person name="Horvathova L."/>
            <person name="Zubacova Z."/>
            <person name="Dolezal P."/>
            <person name="Malik S.B."/>
            <person name="Logsdon J.M. Jr."/>
            <person name="Henze K."/>
            <person name="Gupta A."/>
            <person name="Wang C.C."/>
            <person name="Dunne R.L."/>
            <person name="Upcroft J.A."/>
            <person name="Upcroft P."/>
            <person name="White O."/>
            <person name="Salzberg S.L."/>
            <person name="Tang P."/>
            <person name="Chiu C.-H."/>
            <person name="Lee Y.-S."/>
            <person name="Embley T.M."/>
            <person name="Coombs G.H."/>
            <person name="Mottram J.C."/>
            <person name="Tachezy J."/>
            <person name="Fraser-Liggett C.M."/>
            <person name="Johnson P.J."/>
        </authorList>
    </citation>
    <scope>NUCLEOTIDE SEQUENCE [LARGE SCALE GENOMIC DNA]</scope>
    <source>
        <strain evidence="1">G3</strain>
    </source>
</reference>
<gene>
    <name evidence="1" type="ORF">TVAG_277720</name>
</gene>
<sequence>MVIKNNLNTMKIFHIFLISSTEGALSKFSELMLLYKDRGEVFEALGHLNTCNKEEINKIFQQIKKVLIDSNENSVNDILVLISKFAIFNNRYFRSYWELFKLIFEEYRPKYEGIHPLFYYLIYKEYGIGFEEKCGIRFSDLESQHVSLNTLEENTISKAIMDDNVQSFINFTKVDGFNENQKFKVYFIQTHMMAIHY</sequence>